<evidence type="ECO:0000259" key="1">
    <source>
        <dbReference type="Pfam" id="PF19081"/>
    </source>
</evidence>
<feature type="non-terminal residue" evidence="2">
    <location>
        <position position="1"/>
    </location>
</feature>
<reference evidence="3" key="1">
    <citation type="journal article" date="2019" name="Int. J. Syst. Evol. Microbiol.">
        <title>The Global Catalogue of Microorganisms (GCM) 10K type strain sequencing project: providing services to taxonomists for standard genome sequencing and annotation.</title>
        <authorList>
            <consortium name="The Broad Institute Genomics Platform"/>
            <consortium name="The Broad Institute Genome Sequencing Center for Infectious Disease"/>
            <person name="Wu L."/>
            <person name="Ma J."/>
        </authorList>
    </citation>
    <scope>NUCLEOTIDE SEQUENCE [LARGE SCALE GENOMIC DNA]</scope>
    <source>
        <strain evidence="3">CGMCC 1.15180</strain>
    </source>
</reference>
<feature type="domain" description="Ig-like" evidence="1">
    <location>
        <begin position="35"/>
        <end position="108"/>
    </location>
</feature>
<dbReference type="RefSeq" id="WP_376888024.1">
    <property type="nucleotide sequence ID" value="NZ_JBHUHR010000045.1"/>
</dbReference>
<dbReference type="InterPro" id="IPR044023">
    <property type="entry name" value="Ig_7"/>
</dbReference>
<gene>
    <name evidence="2" type="ORF">ACFSKL_18070</name>
</gene>
<organism evidence="2 3">
    <name type="scientific">Belliella marina</name>
    <dbReference type="NCBI Taxonomy" id="1644146"/>
    <lineage>
        <taxon>Bacteria</taxon>
        <taxon>Pseudomonadati</taxon>
        <taxon>Bacteroidota</taxon>
        <taxon>Cytophagia</taxon>
        <taxon>Cytophagales</taxon>
        <taxon>Cyclobacteriaceae</taxon>
        <taxon>Belliella</taxon>
    </lineage>
</organism>
<dbReference type="Pfam" id="PF19081">
    <property type="entry name" value="Ig_7"/>
    <property type="match status" value="1"/>
</dbReference>
<dbReference type="EMBL" id="JBHUHR010000045">
    <property type="protein sequence ID" value="MFD2036717.1"/>
    <property type="molecule type" value="Genomic_DNA"/>
</dbReference>
<dbReference type="Proteomes" id="UP001597361">
    <property type="component" value="Unassembled WGS sequence"/>
</dbReference>
<feature type="non-terminal residue" evidence="2">
    <location>
        <position position="569"/>
    </location>
</feature>
<protein>
    <recommendedName>
        <fullName evidence="1">Ig-like domain-containing protein</fullName>
    </recommendedName>
</protein>
<evidence type="ECO:0000313" key="2">
    <source>
        <dbReference type="EMBL" id="MFD2036717.1"/>
    </source>
</evidence>
<comment type="caution">
    <text evidence="2">The sequence shown here is derived from an EMBL/GenBank/DDBJ whole genome shotgun (WGS) entry which is preliminary data.</text>
</comment>
<sequence length="569" mass="60875">ARLSSLVGLDVGESLRIHNVVKTPGRPTFENEEDANLIVCNSDEVTLSVLSQPGDIVNWYAQPIGGTSLATGNDYFIGNVSRRSTFFAGITRDGCPQESVRVAVTVDIDKNPVVFVNGSQVFNVIVGESLQLPEAFAINEDDSTVPTTYQGLDGAPFSGPDMAGPFPSGGRFVYRASASGANCENFVDIVVNVLDLEDCPLVYIPQFANDGQEFTESSLLGIQLGVVSNPINAVDGDLSTYSQLEETVGTSLLGLTGETSQMLKWNVQVPAGNPVTVKLAREYAGVAQLAAGVYVQAFDNGEPVGPRVLADGNLVSVLNGFNEFNFTYTPTNFSGQPVSYDAIKVALLPLLNTFQSVRVYGAYYNETSNTAAVCDPNLFDIMTGFSHLIGGVDVASSLTGVFNPELAVDGDFDTYASIINAVGVNVYSRLEVAYNYPAFVGDSLNIKIGIPTGLLDLSLLEGFRIQRFLGNEAIGAPIAFNSSLLSLRILGGGSEAILSIVTDVPFDRIQILYGGLASVLEELRVFEIELATNSPVPGEFYDEDDEIWKLEICEGDLVDISDSDCEEVK</sequence>
<accession>A0ABW4VTR5</accession>
<proteinExistence type="predicted"/>
<keyword evidence="3" id="KW-1185">Reference proteome</keyword>
<evidence type="ECO:0000313" key="3">
    <source>
        <dbReference type="Proteomes" id="UP001597361"/>
    </source>
</evidence>
<name>A0ABW4VTR5_9BACT</name>